<dbReference type="GO" id="GO:0004401">
    <property type="term" value="F:histidinol-phosphatase activity"/>
    <property type="evidence" value="ECO:0007669"/>
    <property type="project" value="UniProtKB-UniRule"/>
</dbReference>
<organism evidence="10 11">
    <name type="scientific">Caldithrix abyssi DSM 13497</name>
    <dbReference type="NCBI Taxonomy" id="880073"/>
    <lineage>
        <taxon>Bacteria</taxon>
        <taxon>Pseudomonadati</taxon>
        <taxon>Calditrichota</taxon>
        <taxon>Calditrichia</taxon>
        <taxon>Calditrichales</taxon>
        <taxon>Calditrichaceae</taxon>
        <taxon>Caldithrix</taxon>
    </lineage>
</organism>
<feature type="domain" description="Polymerase/histidinol phosphatase N-terminal" evidence="9">
    <location>
        <begin position="3"/>
        <end position="86"/>
    </location>
</feature>
<evidence type="ECO:0000259" key="9">
    <source>
        <dbReference type="SMART" id="SM00481"/>
    </source>
</evidence>
<dbReference type="EC" id="3.1.3.15" evidence="3 8"/>
<dbReference type="FunCoup" id="H1XTM1">
    <property type="interactions" value="29"/>
</dbReference>
<dbReference type="NCBIfam" id="NF005596">
    <property type="entry name" value="PRK07328.1"/>
    <property type="match status" value="1"/>
</dbReference>
<dbReference type="Pfam" id="PF13263">
    <property type="entry name" value="PHP_C"/>
    <property type="match status" value="1"/>
</dbReference>
<dbReference type="UniPathway" id="UPA00031">
    <property type="reaction ID" value="UER00013"/>
</dbReference>
<protein>
    <recommendedName>
        <fullName evidence="3 8">Histidinol-phosphatase</fullName>
        <shortName evidence="8">HolPase</shortName>
        <ecNumber evidence="3 8">3.1.3.15</ecNumber>
    </recommendedName>
</protein>
<evidence type="ECO:0000256" key="7">
    <source>
        <dbReference type="ARBA" id="ARBA00049158"/>
    </source>
</evidence>
<dbReference type="Pfam" id="PF02811">
    <property type="entry name" value="PHP"/>
    <property type="match status" value="1"/>
</dbReference>
<dbReference type="CDD" id="cd12110">
    <property type="entry name" value="PHP_HisPPase_Hisj_like"/>
    <property type="match status" value="1"/>
</dbReference>
<evidence type="ECO:0000256" key="4">
    <source>
        <dbReference type="ARBA" id="ARBA00022605"/>
    </source>
</evidence>
<dbReference type="InterPro" id="IPR010140">
    <property type="entry name" value="Histidinol_P_phosphatase_HisJ"/>
</dbReference>
<dbReference type="NCBIfam" id="TIGR01856">
    <property type="entry name" value="hisJ_fam"/>
    <property type="match status" value="1"/>
</dbReference>
<keyword evidence="6 8" id="KW-0368">Histidine biosynthesis</keyword>
<dbReference type="InterPro" id="IPR004013">
    <property type="entry name" value="PHP_dom"/>
</dbReference>
<dbReference type="eggNOG" id="COG1387">
    <property type="taxonomic scope" value="Bacteria"/>
</dbReference>
<dbReference type="PANTHER" id="PTHR21039:SF0">
    <property type="entry name" value="HISTIDINOL-PHOSPHATASE"/>
    <property type="match status" value="1"/>
</dbReference>
<evidence type="ECO:0000256" key="3">
    <source>
        <dbReference type="ARBA" id="ARBA00013085"/>
    </source>
</evidence>
<dbReference type="HOGENOM" id="CLU_054611_2_0_0"/>
<comment type="pathway">
    <text evidence="1 8">Amino-acid biosynthesis; L-histidine biosynthesis; L-histidine from 5-phospho-alpha-D-ribose 1-diphosphate: step 8/9.</text>
</comment>
<dbReference type="SMART" id="SM00481">
    <property type="entry name" value="POLIIIAc"/>
    <property type="match status" value="1"/>
</dbReference>
<dbReference type="InParanoid" id="H1XTM1"/>
<evidence type="ECO:0000256" key="5">
    <source>
        <dbReference type="ARBA" id="ARBA00022801"/>
    </source>
</evidence>
<dbReference type="NCBIfam" id="NF005996">
    <property type="entry name" value="PRK08123.1"/>
    <property type="match status" value="1"/>
</dbReference>
<sequence>MKLDYHIHTKLCKHATGEMEEYVEQAIEKGFKEIAFTDHIPLPQAFDLAHRMELRQIDDYLNSIEKLRVRYPEISILTGIEADFYDGFEDFLDAFLSRHPFEIIILSVHFVRHWPKGNWAFSYYFPDRAIAEIYSDYLQAIMRGIQTGLFNVLGHLDLIKRDEARLLDHNESEVRELLQLAARQQMAVEINTSGLRKEIGEPYPHQTIWPLLAEYQLPVVMGSDAHAPGQVGFDFTNMERALSQIGGLQKVRLINGCFKPVEWAKGKEMVKPV</sequence>
<name>H1XTM1_CALAY</name>
<comment type="similarity">
    <text evidence="2 8">Belongs to the PHP hydrolase family. HisK subfamily.</text>
</comment>
<dbReference type="PANTHER" id="PTHR21039">
    <property type="entry name" value="HISTIDINOL PHOSPHATASE-RELATED"/>
    <property type="match status" value="1"/>
</dbReference>
<reference evidence="10 11" key="1">
    <citation type="submission" date="2011-09" db="EMBL/GenBank/DDBJ databases">
        <title>The permanent draft genome of Caldithrix abyssi DSM 13497.</title>
        <authorList>
            <consortium name="US DOE Joint Genome Institute (JGI-PGF)"/>
            <person name="Lucas S."/>
            <person name="Han J."/>
            <person name="Lapidus A."/>
            <person name="Bruce D."/>
            <person name="Goodwin L."/>
            <person name="Pitluck S."/>
            <person name="Peters L."/>
            <person name="Kyrpides N."/>
            <person name="Mavromatis K."/>
            <person name="Ivanova N."/>
            <person name="Mikhailova N."/>
            <person name="Chertkov O."/>
            <person name="Detter J.C."/>
            <person name="Tapia R."/>
            <person name="Han C."/>
            <person name="Land M."/>
            <person name="Hauser L."/>
            <person name="Markowitz V."/>
            <person name="Cheng J.-F."/>
            <person name="Hugenholtz P."/>
            <person name="Woyke T."/>
            <person name="Wu D."/>
            <person name="Spring S."/>
            <person name="Brambilla E."/>
            <person name="Klenk H.-P."/>
            <person name="Eisen J.A."/>
        </authorList>
    </citation>
    <scope>NUCLEOTIDE SEQUENCE [LARGE SCALE GENOMIC DNA]</scope>
    <source>
        <strain evidence="10 11">DSM 13497</strain>
    </source>
</reference>
<evidence type="ECO:0000313" key="11">
    <source>
        <dbReference type="Proteomes" id="UP000004671"/>
    </source>
</evidence>
<evidence type="ECO:0000256" key="8">
    <source>
        <dbReference type="RuleBase" id="RU366003"/>
    </source>
</evidence>
<dbReference type="AlphaFoldDB" id="H1XTM1"/>
<keyword evidence="4 8" id="KW-0028">Amino-acid biosynthesis</keyword>
<keyword evidence="11" id="KW-1185">Reference proteome</keyword>
<dbReference type="GO" id="GO:0000105">
    <property type="term" value="P:L-histidine biosynthetic process"/>
    <property type="evidence" value="ECO:0007669"/>
    <property type="project" value="UniProtKB-UniRule"/>
</dbReference>
<keyword evidence="5 8" id="KW-0378">Hydrolase</keyword>
<dbReference type="InterPro" id="IPR016195">
    <property type="entry name" value="Pol/histidinol_Pase-like"/>
</dbReference>
<dbReference type="SUPFAM" id="SSF89550">
    <property type="entry name" value="PHP domain-like"/>
    <property type="match status" value="1"/>
</dbReference>
<evidence type="ECO:0000256" key="1">
    <source>
        <dbReference type="ARBA" id="ARBA00004970"/>
    </source>
</evidence>
<dbReference type="OrthoDB" id="9775255at2"/>
<gene>
    <name evidence="10" type="ORF">Calab_1882</name>
</gene>
<comment type="catalytic activity">
    <reaction evidence="7 8">
        <text>L-histidinol phosphate + H2O = L-histidinol + phosphate</text>
        <dbReference type="Rhea" id="RHEA:14465"/>
        <dbReference type="ChEBI" id="CHEBI:15377"/>
        <dbReference type="ChEBI" id="CHEBI:43474"/>
        <dbReference type="ChEBI" id="CHEBI:57699"/>
        <dbReference type="ChEBI" id="CHEBI:57980"/>
        <dbReference type="EC" id="3.1.3.15"/>
    </reaction>
</comment>
<proteinExistence type="inferred from homology"/>
<dbReference type="Proteomes" id="UP000004671">
    <property type="component" value="Chromosome"/>
</dbReference>
<evidence type="ECO:0000256" key="6">
    <source>
        <dbReference type="ARBA" id="ARBA00023102"/>
    </source>
</evidence>
<dbReference type="GO" id="GO:0005737">
    <property type="term" value="C:cytoplasm"/>
    <property type="evidence" value="ECO:0007669"/>
    <property type="project" value="TreeGrafter"/>
</dbReference>
<dbReference type="InterPro" id="IPR003141">
    <property type="entry name" value="Pol/His_phosphatase_N"/>
</dbReference>
<dbReference type="EMBL" id="CM001402">
    <property type="protein sequence ID" value="EHO41496.1"/>
    <property type="molecule type" value="Genomic_DNA"/>
</dbReference>
<dbReference type="RefSeq" id="WP_006928635.1">
    <property type="nucleotide sequence ID" value="NZ_CM001402.1"/>
</dbReference>
<dbReference type="Gene3D" id="3.20.20.140">
    <property type="entry name" value="Metal-dependent hydrolases"/>
    <property type="match status" value="1"/>
</dbReference>
<accession>H1XTM1</accession>
<dbReference type="STRING" id="880073.Cabys_637"/>
<evidence type="ECO:0000313" key="10">
    <source>
        <dbReference type="EMBL" id="EHO41496.1"/>
    </source>
</evidence>
<evidence type="ECO:0000256" key="2">
    <source>
        <dbReference type="ARBA" id="ARBA00009152"/>
    </source>
</evidence>
<dbReference type="PaxDb" id="880073-Calab_1882"/>